<evidence type="ECO:0000313" key="2">
    <source>
        <dbReference type="Proteomes" id="UP000078596"/>
    </source>
</evidence>
<sequence length="83" mass="9006">MAGRIEAVTRVMLHMAVELEERGIIDGPQFSAGLRESLRPSPVASGHLFVARDRLQELAGNLDAARATRRSRATPGEIHKGFG</sequence>
<accession>A0A191ZDV2</accession>
<gene>
    <name evidence="1" type="ORF">A9404_00400</name>
</gene>
<dbReference type="EMBL" id="CP016027">
    <property type="protein sequence ID" value="ANJ66044.1"/>
    <property type="molecule type" value="Genomic_DNA"/>
</dbReference>
<evidence type="ECO:0000313" key="1">
    <source>
        <dbReference type="EMBL" id="ANJ66044.1"/>
    </source>
</evidence>
<keyword evidence="2" id="KW-1185">Reference proteome</keyword>
<dbReference type="STRING" id="1860122.A9404_00400"/>
<proteinExistence type="predicted"/>
<dbReference type="KEGG" id="haz:A9404_00400"/>
<name>A0A191ZDV2_9GAMM</name>
<dbReference type="Proteomes" id="UP000078596">
    <property type="component" value="Chromosome"/>
</dbReference>
<reference evidence="1 2" key="1">
    <citation type="submission" date="2016-06" db="EMBL/GenBank/DDBJ databases">
        <title>Insight into the functional genes involving in sulfur oxidation in Pearl River water.</title>
        <authorList>
            <person name="Luo J."/>
            <person name="Tan X."/>
            <person name="Lin W."/>
        </authorList>
    </citation>
    <scope>NUCLEOTIDE SEQUENCE [LARGE SCALE GENOMIC DNA]</scope>
    <source>
        <strain evidence="1 2">LS2</strain>
    </source>
</reference>
<organism evidence="1 2">
    <name type="scientific">Halothiobacillus diazotrophicus</name>
    <dbReference type="NCBI Taxonomy" id="1860122"/>
    <lineage>
        <taxon>Bacteria</taxon>
        <taxon>Pseudomonadati</taxon>
        <taxon>Pseudomonadota</taxon>
        <taxon>Gammaproteobacteria</taxon>
        <taxon>Chromatiales</taxon>
        <taxon>Halothiobacillaceae</taxon>
        <taxon>Halothiobacillus</taxon>
    </lineage>
</organism>
<dbReference type="AlphaFoldDB" id="A0A191ZDV2"/>
<protein>
    <submittedName>
        <fullName evidence="1">Uncharacterized protein</fullName>
    </submittedName>
</protein>